<evidence type="ECO:0000313" key="5">
    <source>
        <dbReference type="Proteomes" id="UP001319180"/>
    </source>
</evidence>
<dbReference type="Gene3D" id="2.60.120.1440">
    <property type="match status" value="1"/>
</dbReference>
<dbReference type="Pfam" id="PF16344">
    <property type="entry name" value="FecR_C"/>
    <property type="match status" value="1"/>
</dbReference>
<dbReference type="PANTHER" id="PTHR30273">
    <property type="entry name" value="PERIPLASMIC SIGNAL SENSOR AND SIGMA FACTOR ACTIVATOR FECR-RELATED"/>
    <property type="match status" value="1"/>
</dbReference>
<sequence>MDHYRQYTVENFVDDSRFRAWVRHPHANEDQAWQRWLEENPQQRGTVERARAMVLAIHPVHAETISDAEIHDEVTQILDILDEDARQIVQEEKVSRRPIYWLAIAASVILLLVAGGYIVATRMTSDTVRPAYTADNYRIERVNESEEPILITLPDNSSVLLSQNSRILYPKAFGGDTREVMLEGQAFFEVTKNAKRPFYVHAGHLVAKVLGTSFEINTQAPGRQVRVIVRTGTVGIYTDSATPQQDPEQKPNVVLTQNEQLTYGDVGQQLQHTRLEAAAVDALDVPDTYLQFTGTPVAAAFEALEKAYGVTIAYDPAQVVGCSVTARFTDEPFALKLDLICRSIGVRYTLANDRVTIEGAGCRN</sequence>
<dbReference type="AlphaFoldDB" id="A0AAP2GGH6"/>
<feature type="transmembrane region" description="Helical" evidence="1">
    <location>
        <begin position="99"/>
        <end position="120"/>
    </location>
</feature>
<dbReference type="InterPro" id="IPR006860">
    <property type="entry name" value="FecR"/>
</dbReference>
<dbReference type="InterPro" id="IPR012373">
    <property type="entry name" value="Ferrdict_sens_TM"/>
</dbReference>
<keyword evidence="1" id="KW-0472">Membrane</keyword>
<protein>
    <submittedName>
        <fullName evidence="4">FecR domain-containing protein</fullName>
    </submittedName>
</protein>
<keyword evidence="1" id="KW-0812">Transmembrane</keyword>
<name>A0AAP2GGH6_9BACT</name>
<dbReference type="EMBL" id="JAHESC010000071">
    <property type="protein sequence ID" value="MBT1690559.1"/>
    <property type="molecule type" value="Genomic_DNA"/>
</dbReference>
<keyword evidence="1" id="KW-1133">Transmembrane helix</keyword>
<organism evidence="4 5">
    <name type="scientific">Dawidia soli</name>
    <dbReference type="NCBI Taxonomy" id="2782352"/>
    <lineage>
        <taxon>Bacteria</taxon>
        <taxon>Pseudomonadati</taxon>
        <taxon>Bacteroidota</taxon>
        <taxon>Cytophagia</taxon>
        <taxon>Cytophagales</taxon>
        <taxon>Chryseotaleaceae</taxon>
        <taxon>Dawidia</taxon>
    </lineage>
</organism>
<dbReference type="PIRSF" id="PIRSF018266">
    <property type="entry name" value="FecR"/>
    <property type="match status" value="1"/>
</dbReference>
<feature type="domain" description="Protein FecR C-terminal" evidence="3">
    <location>
        <begin position="290"/>
        <end position="357"/>
    </location>
</feature>
<dbReference type="Pfam" id="PF04773">
    <property type="entry name" value="FecR"/>
    <property type="match status" value="1"/>
</dbReference>
<dbReference type="PANTHER" id="PTHR30273:SF2">
    <property type="entry name" value="PROTEIN FECR"/>
    <property type="match status" value="1"/>
</dbReference>
<evidence type="ECO:0000259" key="2">
    <source>
        <dbReference type="Pfam" id="PF04773"/>
    </source>
</evidence>
<dbReference type="InterPro" id="IPR032508">
    <property type="entry name" value="FecR_C"/>
</dbReference>
<proteinExistence type="predicted"/>
<evidence type="ECO:0000259" key="3">
    <source>
        <dbReference type="Pfam" id="PF16344"/>
    </source>
</evidence>
<accession>A0AAP2GGH6</accession>
<dbReference type="GO" id="GO:0016989">
    <property type="term" value="F:sigma factor antagonist activity"/>
    <property type="evidence" value="ECO:0007669"/>
    <property type="project" value="TreeGrafter"/>
</dbReference>
<gene>
    <name evidence="4" type="ORF">KK078_28600</name>
</gene>
<comment type="caution">
    <text evidence="4">The sequence shown here is derived from an EMBL/GenBank/DDBJ whole genome shotgun (WGS) entry which is preliminary data.</text>
</comment>
<evidence type="ECO:0000313" key="4">
    <source>
        <dbReference type="EMBL" id="MBT1690559.1"/>
    </source>
</evidence>
<dbReference type="Proteomes" id="UP001319180">
    <property type="component" value="Unassembled WGS sequence"/>
</dbReference>
<dbReference type="RefSeq" id="WP_254094075.1">
    <property type="nucleotide sequence ID" value="NZ_JAHESC010000071.1"/>
</dbReference>
<evidence type="ECO:0000256" key="1">
    <source>
        <dbReference type="SAM" id="Phobius"/>
    </source>
</evidence>
<reference evidence="4 5" key="1">
    <citation type="submission" date="2021-05" db="EMBL/GenBank/DDBJ databases">
        <title>A Polyphasic approach of four new species of the genus Ohtaekwangia: Ohtaekwangia histidinii sp. nov., Ohtaekwangia cretensis sp. nov., Ohtaekwangia indiensis sp. nov., Ohtaekwangia reichenbachii sp. nov. from diverse environment.</title>
        <authorList>
            <person name="Octaviana S."/>
        </authorList>
    </citation>
    <scope>NUCLEOTIDE SEQUENCE [LARGE SCALE GENOMIC DNA]</scope>
    <source>
        <strain evidence="4 5">PWU37</strain>
    </source>
</reference>
<dbReference type="Gene3D" id="3.55.50.30">
    <property type="match status" value="1"/>
</dbReference>
<keyword evidence="5" id="KW-1185">Reference proteome</keyword>
<feature type="domain" description="FecR protein" evidence="2">
    <location>
        <begin position="149"/>
        <end position="234"/>
    </location>
</feature>